<dbReference type="Pfam" id="PF04015">
    <property type="entry name" value="DUF362"/>
    <property type="match status" value="1"/>
</dbReference>
<comment type="caution">
    <text evidence="8">The sequence shown here is derived from an EMBL/GenBank/DDBJ whole genome shotgun (WGS) entry which is preliminary data.</text>
</comment>
<name>A0A150FNX9_CLOPD</name>
<feature type="domain" description="4Fe-4S ferredoxin-type" evidence="7">
    <location>
        <begin position="315"/>
        <end position="344"/>
    </location>
</feature>
<keyword evidence="6" id="KW-0411">Iron-sulfur</keyword>
<dbReference type="InterPro" id="IPR007160">
    <property type="entry name" value="DUF362"/>
</dbReference>
<dbReference type="PANTHER" id="PTHR24960:SF76">
    <property type="entry name" value="4FE-4S FERREDOXIN-TYPE DOMAIN-CONTAINING PROTEIN"/>
    <property type="match status" value="1"/>
</dbReference>
<evidence type="ECO:0000313" key="9">
    <source>
        <dbReference type="EMBL" id="SHK84141.1"/>
    </source>
</evidence>
<dbReference type="Proteomes" id="UP000323392">
    <property type="component" value="Unassembled WGS sequence"/>
</dbReference>
<proteinExistence type="predicted"/>
<dbReference type="InterPro" id="IPR050157">
    <property type="entry name" value="PSI_iron-sulfur_center"/>
</dbReference>
<keyword evidence="11" id="KW-1185">Reference proteome</keyword>
<dbReference type="OrthoDB" id="9807879at2"/>
<keyword evidence="5" id="KW-0408">Iron</keyword>
<reference evidence="9 11" key="2">
    <citation type="submission" date="2016-11" db="EMBL/GenBank/DDBJ databases">
        <authorList>
            <person name="Varghese N."/>
            <person name="Submissions S."/>
        </authorList>
    </citation>
    <scope>NUCLEOTIDE SEQUENCE [LARGE SCALE GENOMIC DNA]</scope>
    <source>
        <strain evidence="9 11">DSM 7308</strain>
    </source>
</reference>
<dbReference type="RefSeq" id="WP_066068219.1">
    <property type="nucleotide sequence ID" value="NZ_FRBG01000006.1"/>
</dbReference>
<protein>
    <recommendedName>
        <fullName evidence="2">Ferredoxin</fullName>
    </recommendedName>
</protein>
<dbReference type="PATRIC" id="fig|1121328.3.peg.371"/>
<evidence type="ECO:0000256" key="1">
    <source>
        <dbReference type="ARBA" id="ARBA00003532"/>
    </source>
</evidence>
<dbReference type="AlphaFoldDB" id="A0A150FNX9"/>
<dbReference type="Gene3D" id="3.30.70.20">
    <property type="match status" value="1"/>
</dbReference>
<dbReference type="InterPro" id="IPR017900">
    <property type="entry name" value="4Fe4S_Fe_S_CS"/>
</dbReference>
<dbReference type="Pfam" id="PF13237">
    <property type="entry name" value="Fer4_10"/>
    <property type="match status" value="1"/>
</dbReference>
<sequence>MKKVSVRKCNDYSYENVKESLEKLISDLGGLEKYITPSSKVLIKMNLLMKKRPEDATTTHPMVLKVLAEKLLDMNCEVIVADSPGGVYTPKVLRAVYRATGVEDVANDLNIKLNYDVSSTNVKCENGKIVKSIEVINPVLEADHVISLCKLKTHGMALFTGGVKNLFGVIPGLLKAEYHFKMPEVKEFTDLLVDICDYVNPTLTIMDGIIGMEGEGPSAGNPRKVGVLIGSESPYALDVIGCKIINIDPMKVPTIQRTVERNFLKEDFSDILVSGDCIDNLVVLDFKVPNIKSINLFNGKVPKVIERPLNAMLRPKPVFNESKCVACRECEKVCPPKVITMNSNIPKVDLDKCIRCFCCHELCPKKAVDIKRPLLFRIFK</sequence>
<dbReference type="EMBL" id="LSFY01000001">
    <property type="protein sequence ID" value="KXZ39297.1"/>
    <property type="molecule type" value="Genomic_DNA"/>
</dbReference>
<evidence type="ECO:0000256" key="3">
    <source>
        <dbReference type="ARBA" id="ARBA00022485"/>
    </source>
</evidence>
<evidence type="ECO:0000313" key="10">
    <source>
        <dbReference type="Proteomes" id="UP000092605"/>
    </source>
</evidence>
<reference evidence="8 10" key="1">
    <citation type="submission" date="2016-02" db="EMBL/GenBank/DDBJ databases">
        <title>Draft genome sequence for Clostridium paradoxum JW-YL-7.</title>
        <authorList>
            <person name="Utturkar S.M."/>
            <person name="Lancaster A."/>
            <person name="Poole F.L."/>
            <person name="Adams M.W."/>
            <person name="Brown S.D."/>
        </authorList>
    </citation>
    <scope>NUCLEOTIDE SEQUENCE [LARGE SCALE GENOMIC DNA]</scope>
    <source>
        <strain evidence="8 10">JW-YL-7</strain>
    </source>
</reference>
<evidence type="ECO:0000313" key="11">
    <source>
        <dbReference type="Proteomes" id="UP000323392"/>
    </source>
</evidence>
<comment type="function">
    <text evidence="1">Ferredoxins are iron-sulfur proteins that transfer electrons in a wide variety of metabolic reactions.</text>
</comment>
<dbReference type="GO" id="GO:0046872">
    <property type="term" value="F:metal ion binding"/>
    <property type="evidence" value="ECO:0007669"/>
    <property type="project" value="UniProtKB-KW"/>
</dbReference>
<evidence type="ECO:0000256" key="6">
    <source>
        <dbReference type="ARBA" id="ARBA00023014"/>
    </source>
</evidence>
<feature type="domain" description="4Fe-4S ferredoxin-type" evidence="7">
    <location>
        <begin position="346"/>
        <end position="373"/>
    </location>
</feature>
<dbReference type="PROSITE" id="PS00198">
    <property type="entry name" value="4FE4S_FER_1"/>
    <property type="match status" value="2"/>
</dbReference>
<dbReference type="GO" id="GO:0051539">
    <property type="term" value="F:4 iron, 4 sulfur cluster binding"/>
    <property type="evidence" value="ECO:0007669"/>
    <property type="project" value="UniProtKB-KW"/>
</dbReference>
<dbReference type="PROSITE" id="PS51379">
    <property type="entry name" value="4FE4S_FER_2"/>
    <property type="match status" value="2"/>
</dbReference>
<dbReference type="SUPFAM" id="SSF54862">
    <property type="entry name" value="4Fe-4S ferredoxins"/>
    <property type="match status" value="1"/>
</dbReference>
<dbReference type="InterPro" id="IPR017896">
    <property type="entry name" value="4Fe4S_Fe-S-bd"/>
</dbReference>
<accession>A0A150FNX9</accession>
<evidence type="ECO:0000259" key="7">
    <source>
        <dbReference type="PROSITE" id="PS51379"/>
    </source>
</evidence>
<dbReference type="Proteomes" id="UP000092605">
    <property type="component" value="Unassembled WGS sequence"/>
</dbReference>
<dbReference type="EMBL" id="FRBG01000006">
    <property type="protein sequence ID" value="SHK84141.1"/>
    <property type="molecule type" value="Genomic_DNA"/>
</dbReference>
<dbReference type="STRING" id="1121328.JWYL7_0372"/>
<evidence type="ECO:0000313" key="8">
    <source>
        <dbReference type="EMBL" id="KXZ39297.1"/>
    </source>
</evidence>
<keyword evidence="3" id="KW-0004">4Fe-4S</keyword>
<keyword evidence="4" id="KW-0479">Metal-binding</keyword>
<evidence type="ECO:0000256" key="4">
    <source>
        <dbReference type="ARBA" id="ARBA00022723"/>
    </source>
</evidence>
<dbReference type="PANTHER" id="PTHR24960">
    <property type="entry name" value="PHOTOSYSTEM I IRON-SULFUR CENTER-RELATED"/>
    <property type="match status" value="1"/>
</dbReference>
<gene>
    <name evidence="8" type="ORF">JWYL7_0372</name>
    <name evidence="9" type="ORF">SAMN05661008_00984</name>
</gene>
<evidence type="ECO:0000256" key="5">
    <source>
        <dbReference type="ARBA" id="ARBA00023004"/>
    </source>
</evidence>
<evidence type="ECO:0000256" key="2">
    <source>
        <dbReference type="ARBA" id="ARBA00013529"/>
    </source>
</evidence>
<organism evidence="8 10">
    <name type="scientific">Alkalithermobacter thermoalcaliphilus JW-YL-7 = DSM 7308</name>
    <dbReference type="NCBI Taxonomy" id="1121328"/>
    <lineage>
        <taxon>Bacteria</taxon>
        <taxon>Bacillati</taxon>
        <taxon>Bacillota</taxon>
        <taxon>Clostridia</taxon>
        <taxon>Peptostreptococcales</taxon>
        <taxon>Tepidibacteraceae</taxon>
        <taxon>Alkalithermobacter</taxon>
    </lineage>
</organism>